<organism evidence="3 4">
    <name type="scientific">Acinetobacter nematophilus</name>
    <dbReference type="NCBI Taxonomy" id="2994642"/>
    <lineage>
        <taxon>Bacteria</taxon>
        <taxon>Pseudomonadati</taxon>
        <taxon>Pseudomonadota</taxon>
        <taxon>Gammaproteobacteria</taxon>
        <taxon>Moraxellales</taxon>
        <taxon>Moraxellaceae</taxon>
        <taxon>Acinetobacter</taxon>
    </lineage>
</organism>
<evidence type="ECO:0000313" key="3">
    <source>
        <dbReference type="EMBL" id="MCX5468324.1"/>
    </source>
</evidence>
<feature type="transmembrane region" description="Helical" evidence="1">
    <location>
        <begin position="65"/>
        <end position="83"/>
    </location>
</feature>
<dbReference type="RefSeq" id="WP_266130502.1">
    <property type="nucleotide sequence ID" value="NZ_JAPKMY010000005.1"/>
</dbReference>
<evidence type="ECO:0000313" key="4">
    <source>
        <dbReference type="Proteomes" id="UP001146019"/>
    </source>
</evidence>
<gene>
    <name evidence="3" type="ORF">OSH00_11280</name>
</gene>
<evidence type="ECO:0000256" key="1">
    <source>
        <dbReference type="SAM" id="Phobius"/>
    </source>
</evidence>
<proteinExistence type="predicted"/>
<keyword evidence="1" id="KW-0472">Membrane</keyword>
<dbReference type="AlphaFoldDB" id="A0A9X3IIK0"/>
<protein>
    <submittedName>
        <fullName evidence="3">Uncharacterized protein</fullName>
    </submittedName>
</protein>
<comment type="caution">
    <text evidence="3">The sequence shown here is derived from an EMBL/GenBank/DDBJ whole genome shotgun (WGS) entry which is preliminary data.</text>
</comment>
<reference evidence="3" key="1">
    <citation type="submission" date="2022-11" db="EMBL/GenBank/DDBJ databases">
        <title>Biodiversity and phylogenetic relationships of bacteria.</title>
        <authorList>
            <person name="Machado R.A.R."/>
            <person name="Bhat A."/>
            <person name="Loulou A."/>
            <person name="Kallel S."/>
        </authorList>
    </citation>
    <scope>NUCLEOTIDE SEQUENCE</scope>
    <source>
        <strain evidence="3">A-IN1</strain>
    </source>
</reference>
<accession>A0A9X3IIK0</accession>
<keyword evidence="4" id="KW-1185">Reference proteome</keyword>
<name>A0A9X3IIK0_9GAMM</name>
<dbReference type="Proteomes" id="UP001146019">
    <property type="component" value="Unassembled WGS sequence"/>
</dbReference>
<keyword evidence="1" id="KW-0812">Transmembrane</keyword>
<feature type="signal peptide" evidence="2">
    <location>
        <begin position="1"/>
        <end position="21"/>
    </location>
</feature>
<keyword evidence="2" id="KW-0732">Signal</keyword>
<feature type="transmembrane region" description="Helical" evidence="1">
    <location>
        <begin position="103"/>
        <end position="126"/>
    </location>
</feature>
<feature type="transmembrane region" description="Helical" evidence="1">
    <location>
        <begin position="37"/>
        <end position="58"/>
    </location>
</feature>
<evidence type="ECO:0000256" key="2">
    <source>
        <dbReference type="SAM" id="SignalP"/>
    </source>
</evidence>
<keyword evidence="1" id="KW-1133">Transmembrane helix</keyword>
<feature type="chain" id="PRO_5040917141" evidence="2">
    <location>
        <begin position="22"/>
        <end position="130"/>
    </location>
</feature>
<sequence length="130" mass="15093">MNNIKILVLLSILLTFRPSFACACGEEIPLSHQMMGWITTAIIFLLYLVPSFYFAKYFKRYQLSILPLIFPHMLMFALLYAMMNSFKLGLNPIYDWIATYLPNSLIFAAIGLIGVIFWFYPVMYVAKRAK</sequence>
<dbReference type="EMBL" id="JAPKMY010000005">
    <property type="protein sequence ID" value="MCX5468324.1"/>
    <property type="molecule type" value="Genomic_DNA"/>
</dbReference>